<dbReference type="EMBL" id="PEVJ01000044">
    <property type="protein sequence ID" value="PIU98362.1"/>
    <property type="molecule type" value="Genomic_DNA"/>
</dbReference>
<dbReference type="InterPro" id="IPR016040">
    <property type="entry name" value="NAD(P)-bd_dom"/>
</dbReference>
<dbReference type="SUPFAM" id="SSF51735">
    <property type="entry name" value="NAD(P)-binding Rossmann-fold domains"/>
    <property type="match status" value="1"/>
</dbReference>
<evidence type="ECO:0000313" key="2">
    <source>
        <dbReference type="EMBL" id="PIU98362.1"/>
    </source>
</evidence>
<dbReference type="AlphaFoldDB" id="A0A2M7B5M7"/>
<sequence length="349" mass="40932">MYKNIFQWKQCLERRFKMAEKVAIVGSNSFSGSHLVDFFLKNTDWEIIGISRSPEYPSLFLPYLYKKKRSPRFRFSRLNINTQLPEIVQLLDREKPEIIVNFAAQGNVQYSWSNPMHWLTTNVIGISNLAFNLKNKDYLERYIQISTPEIYGLCRSYQEDSNCYNPSTPYAVSKVAGDLFLMAMFKKFRFPASFIRSVNVYGIHQQLYRIIPRTIIFLKKGLKIPLHSGGKAQRSFIHIEDVCDGIHRVILKGRAGEAYHFSSGNTMEIRDLVKLICQKMNHNFEMSTEITEDRADQDPMIDLDCSKAKEELLWQPRIELHSGIDEVIQWIDENWEEILEQPLEYIHKE</sequence>
<dbReference type="Gene3D" id="3.90.25.10">
    <property type="entry name" value="UDP-galactose 4-epimerase, domain 1"/>
    <property type="match status" value="1"/>
</dbReference>
<accession>A0A2M7B5M7</accession>
<reference evidence="3" key="1">
    <citation type="submission" date="2017-09" db="EMBL/GenBank/DDBJ databases">
        <title>Depth-based differentiation of microbial function through sediment-hosted aquifers and enrichment of novel symbionts in the deep terrestrial subsurface.</title>
        <authorList>
            <person name="Probst A.J."/>
            <person name="Ladd B."/>
            <person name="Jarett J.K."/>
            <person name="Geller-Mcgrath D.E."/>
            <person name="Sieber C.M.K."/>
            <person name="Emerson J.B."/>
            <person name="Anantharaman K."/>
            <person name="Thomas B.C."/>
            <person name="Malmstrom R."/>
            <person name="Stieglmeier M."/>
            <person name="Klingl A."/>
            <person name="Woyke T."/>
            <person name="Ryan C.M."/>
            <person name="Banfield J.F."/>
        </authorList>
    </citation>
    <scope>NUCLEOTIDE SEQUENCE [LARGE SCALE GENOMIC DNA]</scope>
</reference>
<organism evidence="2 3">
    <name type="scientific">Candidatus Wolfebacteria bacterium CG03_land_8_20_14_0_80_40_12</name>
    <dbReference type="NCBI Taxonomy" id="1975069"/>
    <lineage>
        <taxon>Bacteria</taxon>
        <taxon>Candidatus Wolfeibacteriota</taxon>
    </lineage>
</organism>
<gene>
    <name evidence="2" type="ORF">COS61_01815</name>
</gene>
<dbReference type="Proteomes" id="UP000228949">
    <property type="component" value="Unassembled WGS sequence"/>
</dbReference>
<name>A0A2M7B5M7_9BACT</name>
<evidence type="ECO:0000259" key="1">
    <source>
        <dbReference type="Pfam" id="PF16363"/>
    </source>
</evidence>
<feature type="domain" description="NAD(P)-binding" evidence="1">
    <location>
        <begin position="24"/>
        <end position="326"/>
    </location>
</feature>
<comment type="caution">
    <text evidence="2">The sequence shown here is derived from an EMBL/GenBank/DDBJ whole genome shotgun (WGS) entry which is preliminary data.</text>
</comment>
<dbReference type="InterPro" id="IPR036291">
    <property type="entry name" value="NAD(P)-bd_dom_sf"/>
</dbReference>
<dbReference type="Pfam" id="PF16363">
    <property type="entry name" value="GDP_Man_Dehyd"/>
    <property type="match status" value="1"/>
</dbReference>
<proteinExistence type="predicted"/>
<evidence type="ECO:0000313" key="3">
    <source>
        <dbReference type="Proteomes" id="UP000228949"/>
    </source>
</evidence>
<dbReference type="PANTHER" id="PTHR43000">
    <property type="entry name" value="DTDP-D-GLUCOSE 4,6-DEHYDRATASE-RELATED"/>
    <property type="match status" value="1"/>
</dbReference>
<protein>
    <submittedName>
        <fullName evidence="2">dTDP-glucose 4,6-dehydratase</fullName>
    </submittedName>
</protein>
<dbReference type="Gene3D" id="3.40.50.720">
    <property type="entry name" value="NAD(P)-binding Rossmann-like Domain"/>
    <property type="match status" value="1"/>
</dbReference>